<dbReference type="Proteomes" id="UP000238007">
    <property type="component" value="Unassembled WGS sequence"/>
</dbReference>
<gene>
    <name evidence="2" type="ORF">CLV80_103306</name>
</gene>
<proteinExistence type="predicted"/>
<dbReference type="EMBL" id="PVTP01000003">
    <property type="protein sequence ID" value="PRY78976.1"/>
    <property type="molecule type" value="Genomic_DNA"/>
</dbReference>
<comment type="caution">
    <text evidence="2">The sequence shown here is derived from an EMBL/GenBank/DDBJ whole genome shotgun (WGS) entry which is preliminary data.</text>
</comment>
<keyword evidence="3" id="KW-1185">Reference proteome</keyword>
<protein>
    <submittedName>
        <fullName evidence="2">Uncharacterized protein</fullName>
    </submittedName>
</protein>
<evidence type="ECO:0000313" key="2">
    <source>
        <dbReference type="EMBL" id="PRY78976.1"/>
    </source>
</evidence>
<reference evidence="2 3" key="1">
    <citation type="submission" date="2018-03" db="EMBL/GenBank/DDBJ databases">
        <title>Genomic Encyclopedia of Archaeal and Bacterial Type Strains, Phase II (KMG-II): from individual species to whole genera.</title>
        <authorList>
            <person name="Goeker M."/>
        </authorList>
    </citation>
    <scope>NUCLEOTIDE SEQUENCE [LARGE SCALE GENOMIC DNA]</scope>
    <source>
        <strain evidence="2 3">DSM 101533</strain>
    </source>
</reference>
<name>A0A2T0W1Y8_9RHOB</name>
<feature type="compositionally biased region" description="Polar residues" evidence="1">
    <location>
        <begin position="1"/>
        <end position="20"/>
    </location>
</feature>
<sequence length="98" mass="10968">MSTHRLSFQKYTSPTLSPTFSEPRRPVPSNSLQANDYSAVIVIKDQALPIVDDGKIIVGPRERTVVHADRFRGMSYVDVVDHLVRLRNASPLIVINPV</sequence>
<accession>A0A2T0W1Y8</accession>
<evidence type="ECO:0000313" key="3">
    <source>
        <dbReference type="Proteomes" id="UP000238007"/>
    </source>
</evidence>
<organism evidence="2 3">
    <name type="scientific">Yoonia maritima</name>
    <dbReference type="NCBI Taxonomy" id="1435347"/>
    <lineage>
        <taxon>Bacteria</taxon>
        <taxon>Pseudomonadati</taxon>
        <taxon>Pseudomonadota</taxon>
        <taxon>Alphaproteobacteria</taxon>
        <taxon>Rhodobacterales</taxon>
        <taxon>Paracoccaceae</taxon>
        <taxon>Yoonia</taxon>
    </lineage>
</organism>
<dbReference type="AlphaFoldDB" id="A0A2T0W1Y8"/>
<dbReference type="OrthoDB" id="7823525at2"/>
<evidence type="ECO:0000256" key="1">
    <source>
        <dbReference type="SAM" id="MobiDB-lite"/>
    </source>
</evidence>
<feature type="region of interest" description="Disordered" evidence="1">
    <location>
        <begin position="1"/>
        <end position="31"/>
    </location>
</feature>